<accession>A0A3B9GSZ2</accession>
<gene>
    <name evidence="2" type="ORF">DCG58_00300</name>
</gene>
<comment type="caution">
    <text evidence="2">The sequence shown here is derived from an EMBL/GenBank/DDBJ whole genome shotgun (WGS) entry which is preliminary data.</text>
</comment>
<sequence length="137" mass="14602">AIEAGGLKRMTIEDDGCGMSADDLLLALDRHATSKLSAGQDGRVDLLNIHTMGFRGEALPSIASVSRMTITSRAAGEEAADIFIEAGRIEGPRPAAFTGRGETGTRIEVRDLFHATPARLKFMKGERSESMAVNDVV</sequence>
<feature type="non-terminal residue" evidence="2">
    <location>
        <position position="137"/>
    </location>
</feature>
<dbReference type="GO" id="GO:0140664">
    <property type="term" value="F:ATP-dependent DNA damage sensor activity"/>
    <property type="evidence" value="ECO:0007669"/>
    <property type="project" value="InterPro"/>
</dbReference>
<protein>
    <submittedName>
        <fullName evidence="2">DNA mismatch repair protein MutL</fullName>
    </submittedName>
</protein>
<dbReference type="SUPFAM" id="SSF55874">
    <property type="entry name" value="ATPase domain of HSP90 chaperone/DNA topoisomerase II/histidine kinase"/>
    <property type="match status" value="1"/>
</dbReference>
<comment type="similarity">
    <text evidence="1">Belongs to the DNA mismatch repair MutL/HexB family.</text>
</comment>
<dbReference type="GO" id="GO:0006298">
    <property type="term" value="P:mismatch repair"/>
    <property type="evidence" value="ECO:0007669"/>
    <property type="project" value="InterPro"/>
</dbReference>
<reference evidence="2 3" key="1">
    <citation type="journal article" date="2018" name="Nat. Biotechnol.">
        <title>A standardized bacterial taxonomy based on genome phylogeny substantially revises the tree of life.</title>
        <authorList>
            <person name="Parks D.H."/>
            <person name="Chuvochina M."/>
            <person name="Waite D.W."/>
            <person name="Rinke C."/>
            <person name="Skarshewski A."/>
            <person name="Chaumeil P.A."/>
            <person name="Hugenholtz P."/>
        </authorList>
    </citation>
    <scope>NUCLEOTIDE SEQUENCE [LARGE SCALE GENOMIC DNA]</scope>
    <source>
        <strain evidence="2">UBA8733</strain>
    </source>
</reference>
<dbReference type="EMBL" id="DMAN01000006">
    <property type="protein sequence ID" value="HAE25575.1"/>
    <property type="molecule type" value="Genomic_DNA"/>
</dbReference>
<dbReference type="Proteomes" id="UP000259610">
    <property type="component" value="Unassembled WGS sequence"/>
</dbReference>
<proteinExistence type="inferred from homology"/>
<dbReference type="PROSITE" id="PS00058">
    <property type="entry name" value="DNA_MISMATCH_REPAIR_1"/>
    <property type="match status" value="1"/>
</dbReference>
<evidence type="ECO:0000313" key="2">
    <source>
        <dbReference type="EMBL" id="HAE25575.1"/>
    </source>
</evidence>
<dbReference type="PANTHER" id="PTHR10073:SF12">
    <property type="entry name" value="DNA MISMATCH REPAIR PROTEIN MLH1"/>
    <property type="match status" value="1"/>
</dbReference>
<feature type="non-terminal residue" evidence="2">
    <location>
        <position position="1"/>
    </location>
</feature>
<dbReference type="AlphaFoldDB" id="A0A3B9GSZ2"/>
<dbReference type="InterPro" id="IPR038973">
    <property type="entry name" value="MutL/Mlh/Pms-like"/>
</dbReference>
<evidence type="ECO:0000313" key="3">
    <source>
        <dbReference type="Proteomes" id="UP000259610"/>
    </source>
</evidence>
<dbReference type="PANTHER" id="PTHR10073">
    <property type="entry name" value="DNA MISMATCH REPAIR PROTEIN MLH, PMS, MUTL"/>
    <property type="match status" value="1"/>
</dbReference>
<dbReference type="InterPro" id="IPR014762">
    <property type="entry name" value="DNA_mismatch_repair_CS"/>
</dbReference>
<dbReference type="InterPro" id="IPR036890">
    <property type="entry name" value="HATPase_C_sf"/>
</dbReference>
<dbReference type="Gene3D" id="3.30.565.10">
    <property type="entry name" value="Histidine kinase-like ATPase, C-terminal domain"/>
    <property type="match status" value="1"/>
</dbReference>
<dbReference type="GO" id="GO:0016887">
    <property type="term" value="F:ATP hydrolysis activity"/>
    <property type="evidence" value="ECO:0007669"/>
    <property type="project" value="InterPro"/>
</dbReference>
<evidence type="ECO:0000256" key="1">
    <source>
        <dbReference type="ARBA" id="ARBA00006082"/>
    </source>
</evidence>
<dbReference type="GO" id="GO:0032300">
    <property type="term" value="C:mismatch repair complex"/>
    <property type="evidence" value="ECO:0007669"/>
    <property type="project" value="InterPro"/>
</dbReference>
<organism evidence="2 3">
    <name type="scientific">Hyphomonas adhaerens</name>
    <dbReference type="NCBI Taxonomy" id="81029"/>
    <lineage>
        <taxon>Bacteria</taxon>
        <taxon>Pseudomonadati</taxon>
        <taxon>Pseudomonadota</taxon>
        <taxon>Alphaproteobacteria</taxon>
        <taxon>Hyphomonadales</taxon>
        <taxon>Hyphomonadaceae</taxon>
        <taxon>Hyphomonas</taxon>
    </lineage>
</organism>
<name>A0A3B9GSZ2_9PROT</name>